<evidence type="ECO:0000313" key="3">
    <source>
        <dbReference type="Proteomes" id="UP000184514"/>
    </source>
</evidence>
<dbReference type="OrthoDB" id="9795988at2"/>
<evidence type="ECO:0000256" key="1">
    <source>
        <dbReference type="SAM" id="Phobius"/>
    </source>
</evidence>
<dbReference type="RefSeq" id="WP_072629348.1">
    <property type="nucleotide sequence ID" value="NZ_MLCB01000058.1"/>
</dbReference>
<proteinExistence type="predicted"/>
<dbReference type="EMBL" id="MLCB01000058">
    <property type="protein sequence ID" value="OJI95079.1"/>
    <property type="molecule type" value="Genomic_DNA"/>
</dbReference>
<evidence type="ECO:0008006" key="4">
    <source>
        <dbReference type="Google" id="ProtNLM"/>
    </source>
</evidence>
<keyword evidence="1" id="KW-0812">Transmembrane</keyword>
<dbReference type="Proteomes" id="UP000184514">
    <property type="component" value="Unassembled WGS sequence"/>
</dbReference>
<comment type="caution">
    <text evidence="2">The sequence shown here is derived from an EMBL/GenBank/DDBJ whole genome shotgun (WGS) entry which is preliminary data.</text>
</comment>
<feature type="transmembrane region" description="Helical" evidence="1">
    <location>
        <begin position="232"/>
        <end position="252"/>
    </location>
</feature>
<keyword evidence="1" id="KW-1133">Transmembrane helix</keyword>
<protein>
    <recommendedName>
        <fullName evidence="4">Transmembrane protein</fullName>
    </recommendedName>
</protein>
<accession>A0A1L9P0L6</accession>
<sequence>MASPSLSKLIDAFKTPQHDYRINTEIFGQFDVDKVAKELILEEKGVEKGAENQPSSDSQIPDEIESQIQERIAAAKSSANESAENQIHTYNERISNLDFEGHFSELRQAGPLAVSDIQAQIQSGLNDMNTRRRKLLDVETEYSYFRKSNGLQHRTAKTVTSLDMVLRVLIILTMLVFETYFNGTYLAKGSTQGLIGGVFEALTFAALNIGFSIVLTLYVIKQIVRRGLFWKLLGLLGIAAWIAIVLAINLALAHYREVASTFVDGAGADILQNILQNPLGLNDFESWMLFAIGVLFAVVTLVDVITFSDIFPGYTKRQARWDEEQTEYKEQFDDLIEDLNEIKADYQDQLTEIGSALSARQRELDNILSNRNRLSSLYAAHHEQLQRAANALFSFYYESNKKCRTEPAPDRFNKRYLVPEMSLSSGASFEPREAQEIKSRITQAKQILDDQIRVVLDEYSNGIRQYRNLDILNEEYSDGQKTQNAEQAEKVEG</sequence>
<organism evidence="2 3">
    <name type="scientific">Planktotalea frisia</name>
    <dbReference type="NCBI Taxonomy" id="696762"/>
    <lineage>
        <taxon>Bacteria</taxon>
        <taxon>Pseudomonadati</taxon>
        <taxon>Pseudomonadota</taxon>
        <taxon>Alphaproteobacteria</taxon>
        <taxon>Rhodobacterales</taxon>
        <taxon>Paracoccaceae</taxon>
        <taxon>Planktotalea</taxon>
    </lineage>
</organism>
<name>A0A1L9P0L6_9RHOB</name>
<keyword evidence="1" id="KW-0472">Membrane</keyword>
<dbReference type="AlphaFoldDB" id="A0A1L9P0L6"/>
<reference evidence="2 3" key="1">
    <citation type="submission" date="2016-10" db="EMBL/GenBank/DDBJ databases">
        <title>Genome sequence of Planktotalea frisia SH6-1.</title>
        <authorList>
            <person name="Poehlein A."/>
            <person name="Bakenhus I."/>
            <person name="Voget S."/>
            <person name="Brinkhoff T."/>
            <person name="Simon M."/>
        </authorList>
    </citation>
    <scope>NUCLEOTIDE SEQUENCE [LARGE SCALE GENOMIC DNA]</scope>
    <source>
        <strain evidence="2 3">SH6-1</strain>
    </source>
</reference>
<dbReference type="STRING" id="696762.PFRI_06790"/>
<feature type="transmembrane region" description="Helical" evidence="1">
    <location>
        <begin position="201"/>
        <end position="220"/>
    </location>
</feature>
<evidence type="ECO:0000313" key="2">
    <source>
        <dbReference type="EMBL" id="OJI95079.1"/>
    </source>
</evidence>
<keyword evidence="3" id="KW-1185">Reference proteome</keyword>
<feature type="transmembrane region" description="Helical" evidence="1">
    <location>
        <begin position="287"/>
        <end position="311"/>
    </location>
</feature>
<gene>
    <name evidence="2" type="ORF">PFRI_06790</name>
</gene>
<feature type="transmembrane region" description="Helical" evidence="1">
    <location>
        <begin position="164"/>
        <end position="181"/>
    </location>
</feature>